<dbReference type="InterPro" id="IPR018000">
    <property type="entry name" value="Neurotransmitter_ion_chnl_CS"/>
</dbReference>
<feature type="domain" description="Neurotransmitter-gated ion-channel ligand-binding" evidence="6">
    <location>
        <begin position="33"/>
        <end position="137"/>
    </location>
</feature>
<evidence type="ECO:0000256" key="4">
    <source>
        <dbReference type="ARBA" id="ARBA00023136"/>
    </source>
</evidence>
<dbReference type="GO" id="GO:0004888">
    <property type="term" value="F:transmembrane signaling receptor activity"/>
    <property type="evidence" value="ECO:0007669"/>
    <property type="project" value="InterPro"/>
</dbReference>
<dbReference type="Proteomes" id="UP000887575">
    <property type="component" value="Unassembled WGS sequence"/>
</dbReference>
<dbReference type="InterPro" id="IPR006202">
    <property type="entry name" value="Neur_chan_lig-bd"/>
</dbReference>
<feature type="transmembrane region" description="Helical" evidence="5">
    <location>
        <begin position="377"/>
        <end position="400"/>
    </location>
</feature>
<sequence>MNVMDEDERIGILLEIFYVSDIVLWRTFTDIVPDYKKAVKIYANGTLRLMEKTYVDTVCSLMLNHFPFDRQVCPMKFMVYSYDFWEVSMTWQINDFQLKYSSTGNWEVTNITGGIQFFPETFSFDAVIFEVSLKRQPEFYFFVIIIPTFSLCILSTTGLFWTALTDRNQIDKQMLGFGSLVSLMVILDIVSGNLPKTSHFPLLGFYRWQDIRLSWRPELFGGINHIWVAYTSVWIPENTQSDTVTMNDIIPYYKKTVKIYANGTLQMMEKTYVETLQKFPFDEQLCAMKFMVWSYDFYEVSMTYGINYFDYSLYSGSGNWKVTNVTGDLQHFTSPEYSFDEVFFYMCLKRQTSLISITLLLDIVAADLPQTKQFPLLGFYVLISTLILCLACFFVTLAPLKVEKKEE</sequence>
<keyword evidence="4 5" id="KW-0472">Membrane</keyword>
<evidence type="ECO:0000256" key="2">
    <source>
        <dbReference type="ARBA" id="ARBA00022692"/>
    </source>
</evidence>
<dbReference type="InterPro" id="IPR036719">
    <property type="entry name" value="Neuro-gated_channel_TM_sf"/>
</dbReference>
<dbReference type="AlphaFoldDB" id="A0AAF3J4L7"/>
<dbReference type="InterPro" id="IPR038050">
    <property type="entry name" value="Neuro_actylchol_rec"/>
</dbReference>
<dbReference type="PROSITE" id="PS00236">
    <property type="entry name" value="NEUROTR_ION_CHANNEL"/>
    <property type="match status" value="1"/>
</dbReference>
<feature type="transmembrane region" description="Helical" evidence="5">
    <location>
        <begin position="139"/>
        <end position="161"/>
    </location>
</feature>
<dbReference type="PANTHER" id="PTHR18945">
    <property type="entry name" value="NEUROTRANSMITTER GATED ION CHANNEL"/>
    <property type="match status" value="1"/>
</dbReference>
<accession>A0AAF3J4L7</accession>
<keyword evidence="3 5" id="KW-1133">Transmembrane helix</keyword>
<dbReference type="SUPFAM" id="SSF63712">
    <property type="entry name" value="Nicotinic receptor ligand binding domain-like"/>
    <property type="match status" value="2"/>
</dbReference>
<dbReference type="Pfam" id="PF02931">
    <property type="entry name" value="Neur_chan_LBD"/>
    <property type="match status" value="2"/>
</dbReference>
<evidence type="ECO:0000259" key="6">
    <source>
        <dbReference type="Pfam" id="PF02931"/>
    </source>
</evidence>
<dbReference type="SUPFAM" id="SSF90112">
    <property type="entry name" value="Neurotransmitter-gated ion-channel transmembrane pore"/>
    <property type="match status" value="1"/>
</dbReference>
<organism evidence="7 8">
    <name type="scientific">Mesorhabditis belari</name>
    <dbReference type="NCBI Taxonomy" id="2138241"/>
    <lineage>
        <taxon>Eukaryota</taxon>
        <taxon>Metazoa</taxon>
        <taxon>Ecdysozoa</taxon>
        <taxon>Nematoda</taxon>
        <taxon>Chromadorea</taxon>
        <taxon>Rhabditida</taxon>
        <taxon>Rhabditina</taxon>
        <taxon>Rhabditomorpha</taxon>
        <taxon>Rhabditoidea</taxon>
        <taxon>Rhabditidae</taxon>
        <taxon>Mesorhabditinae</taxon>
        <taxon>Mesorhabditis</taxon>
    </lineage>
</organism>
<evidence type="ECO:0000256" key="3">
    <source>
        <dbReference type="ARBA" id="ARBA00022989"/>
    </source>
</evidence>
<evidence type="ECO:0000256" key="5">
    <source>
        <dbReference type="SAM" id="Phobius"/>
    </source>
</evidence>
<dbReference type="Gene3D" id="2.70.170.10">
    <property type="entry name" value="Neurotransmitter-gated ion-channel ligand-binding domain"/>
    <property type="match status" value="2"/>
</dbReference>
<dbReference type="GO" id="GO:0005230">
    <property type="term" value="F:extracellular ligand-gated monoatomic ion channel activity"/>
    <property type="evidence" value="ECO:0007669"/>
    <property type="project" value="InterPro"/>
</dbReference>
<keyword evidence="2 5" id="KW-0812">Transmembrane</keyword>
<dbReference type="InterPro" id="IPR036734">
    <property type="entry name" value="Neur_chan_lig-bd_sf"/>
</dbReference>
<dbReference type="CDD" id="cd18989">
    <property type="entry name" value="LGIC_ECD_cation"/>
    <property type="match status" value="1"/>
</dbReference>
<comment type="subcellular location">
    <subcellularLocation>
        <location evidence="1">Membrane</location>
        <topology evidence="1">Multi-pass membrane protein</topology>
    </subcellularLocation>
</comment>
<keyword evidence="7" id="KW-1185">Reference proteome</keyword>
<dbReference type="WBParaSite" id="MBELARI_LOCUS15869">
    <property type="protein sequence ID" value="MBELARI_LOCUS15869"/>
    <property type="gene ID" value="MBELARI_LOCUS15869"/>
</dbReference>
<evidence type="ECO:0000256" key="1">
    <source>
        <dbReference type="ARBA" id="ARBA00004141"/>
    </source>
</evidence>
<reference evidence="8" key="1">
    <citation type="submission" date="2024-02" db="UniProtKB">
        <authorList>
            <consortium name="WormBaseParasite"/>
        </authorList>
    </citation>
    <scope>IDENTIFICATION</scope>
</reference>
<feature type="domain" description="Neurotransmitter-gated ion-channel ligand-binding" evidence="6">
    <location>
        <begin position="206"/>
        <end position="352"/>
    </location>
</feature>
<protein>
    <recommendedName>
        <fullName evidence="6">Neurotransmitter-gated ion-channel ligand-binding domain-containing protein</fullName>
    </recommendedName>
</protein>
<dbReference type="Gene3D" id="1.20.58.390">
    <property type="entry name" value="Neurotransmitter-gated ion-channel transmembrane domain"/>
    <property type="match status" value="1"/>
</dbReference>
<proteinExistence type="predicted"/>
<feature type="transmembrane region" description="Helical" evidence="5">
    <location>
        <begin position="173"/>
        <end position="190"/>
    </location>
</feature>
<dbReference type="GO" id="GO:0016020">
    <property type="term" value="C:membrane"/>
    <property type="evidence" value="ECO:0007669"/>
    <property type="project" value="UniProtKB-SubCell"/>
</dbReference>
<evidence type="ECO:0000313" key="8">
    <source>
        <dbReference type="WBParaSite" id="MBELARI_LOCUS15869"/>
    </source>
</evidence>
<dbReference type="InterPro" id="IPR006201">
    <property type="entry name" value="Neur_channel"/>
</dbReference>
<name>A0AAF3J4L7_9BILA</name>
<evidence type="ECO:0000313" key="7">
    <source>
        <dbReference type="Proteomes" id="UP000887575"/>
    </source>
</evidence>